<protein>
    <recommendedName>
        <fullName evidence="3">Lipoprotein</fullName>
    </recommendedName>
</protein>
<accession>A0A6S6PV79</accession>
<dbReference type="EMBL" id="AP023326">
    <property type="protein sequence ID" value="BCI68552.1"/>
    <property type="molecule type" value="Genomic_DNA"/>
</dbReference>
<dbReference type="RefSeq" id="WP_173574848.1">
    <property type="nucleotide sequence ID" value="NZ_AP023326.1"/>
</dbReference>
<proteinExistence type="predicted"/>
<gene>
    <name evidence="1" type="ORF">AAJCM20276_31760</name>
</gene>
<dbReference type="AlphaFoldDB" id="A0A6S6PV79"/>
<dbReference type="Proteomes" id="UP000515220">
    <property type="component" value="Chromosome"/>
</dbReference>
<evidence type="ECO:0000313" key="2">
    <source>
        <dbReference type="Proteomes" id="UP000515220"/>
    </source>
</evidence>
<sequence>MKRNILILTAFGILLAACCPKPDPNNSPVDGSISCNFDHLPGEKTTCPLHH</sequence>
<organism evidence="1 2">
    <name type="scientific">Acetobacter aceti</name>
    <dbReference type="NCBI Taxonomy" id="435"/>
    <lineage>
        <taxon>Bacteria</taxon>
        <taxon>Pseudomonadati</taxon>
        <taxon>Pseudomonadota</taxon>
        <taxon>Alphaproteobacteria</taxon>
        <taxon>Acetobacterales</taxon>
        <taxon>Acetobacteraceae</taxon>
        <taxon>Acetobacter</taxon>
        <taxon>Acetobacter subgen. Acetobacter</taxon>
    </lineage>
</organism>
<dbReference type="PROSITE" id="PS51257">
    <property type="entry name" value="PROKAR_LIPOPROTEIN"/>
    <property type="match status" value="1"/>
</dbReference>
<name>A0A6S6PV79_ACEAC</name>
<evidence type="ECO:0000313" key="1">
    <source>
        <dbReference type="EMBL" id="BCI68552.1"/>
    </source>
</evidence>
<reference evidence="1 2" key="1">
    <citation type="submission" date="2020-07" db="EMBL/GenBank/DDBJ databases">
        <title>Complete Genome Sequence of an acetic acid bacterium, Acetobacter aceti JCM20276.</title>
        <authorList>
            <person name="Hirose Y."/>
            <person name="Mihara H."/>
        </authorList>
    </citation>
    <scope>NUCLEOTIDE SEQUENCE [LARGE SCALE GENOMIC DNA]</scope>
    <source>
        <strain evidence="1 2">JCM20276</strain>
    </source>
</reference>
<evidence type="ECO:0008006" key="3">
    <source>
        <dbReference type="Google" id="ProtNLM"/>
    </source>
</evidence>